<keyword evidence="3 9" id="KW-0489">Methyltransferase</keyword>
<gene>
    <name evidence="9" type="primary">cobA</name>
    <name evidence="9" type="ORF">EWU23_09130</name>
</gene>
<dbReference type="InterPro" id="IPR035996">
    <property type="entry name" value="4pyrrol_Methylase_sf"/>
</dbReference>
<dbReference type="PANTHER" id="PTHR45790">
    <property type="entry name" value="SIROHEME SYNTHASE-RELATED"/>
    <property type="match status" value="1"/>
</dbReference>
<proteinExistence type="inferred from homology"/>
<dbReference type="EMBL" id="SEWW01000005">
    <property type="protein sequence ID" value="NGZ44639.1"/>
    <property type="molecule type" value="Genomic_DNA"/>
</dbReference>
<dbReference type="EC" id="2.1.1.107" evidence="2"/>
<evidence type="ECO:0000256" key="4">
    <source>
        <dbReference type="ARBA" id="ARBA00022679"/>
    </source>
</evidence>
<keyword evidence="6" id="KW-0627">Porphyrin biosynthesis</keyword>
<reference evidence="9 10" key="1">
    <citation type="submission" date="2019-02" db="EMBL/GenBank/DDBJ databases">
        <title>Genome of a new Bacteroidetes strain.</title>
        <authorList>
            <person name="Pitt A."/>
        </authorList>
    </citation>
    <scope>NUCLEOTIDE SEQUENCE [LARGE SCALE GENOMIC DNA]</scope>
    <source>
        <strain evidence="9 10">50C-KIRBA</strain>
    </source>
</reference>
<dbReference type="SUPFAM" id="SSF53790">
    <property type="entry name" value="Tetrapyrrole methylase"/>
    <property type="match status" value="1"/>
</dbReference>
<dbReference type="Gene3D" id="3.40.1010.10">
    <property type="entry name" value="Cobalt-precorrin-4 Transmethylase, Domain 1"/>
    <property type="match status" value="1"/>
</dbReference>
<dbReference type="CDD" id="cd11642">
    <property type="entry name" value="SUMT"/>
    <property type="match status" value="1"/>
</dbReference>
<dbReference type="Proteomes" id="UP001318301">
    <property type="component" value="Unassembled WGS sequence"/>
</dbReference>
<organism evidence="9 10">
    <name type="scientific">Aquirufa beregesia</name>
    <dbReference type="NCBI Taxonomy" id="2516556"/>
    <lineage>
        <taxon>Bacteria</taxon>
        <taxon>Pseudomonadati</taxon>
        <taxon>Bacteroidota</taxon>
        <taxon>Cytophagia</taxon>
        <taxon>Cytophagales</taxon>
        <taxon>Flectobacillaceae</taxon>
        <taxon>Aquirufa</taxon>
    </lineage>
</organism>
<dbReference type="PANTHER" id="PTHR45790:SF3">
    <property type="entry name" value="S-ADENOSYL-L-METHIONINE-DEPENDENT UROPORPHYRINOGEN III METHYLTRANSFERASE, CHLOROPLASTIC"/>
    <property type="match status" value="1"/>
</dbReference>
<comment type="pathway">
    <text evidence="7">Porphyrin-containing compound metabolism; siroheme biosynthesis; precorrin-2 from uroporphyrinogen III: step 1/1.</text>
</comment>
<dbReference type="InterPro" id="IPR014776">
    <property type="entry name" value="4pyrrole_Mease_sub2"/>
</dbReference>
<dbReference type="NCBIfam" id="NF004790">
    <property type="entry name" value="PRK06136.1"/>
    <property type="match status" value="1"/>
</dbReference>
<dbReference type="InterPro" id="IPR006366">
    <property type="entry name" value="CobA/CysG_C"/>
</dbReference>
<dbReference type="InterPro" id="IPR000878">
    <property type="entry name" value="4pyrrol_Mease"/>
</dbReference>
<name>A0ABX0F0S9_9BACT</name>
<keyword evidence="4 9" id="KW-0808">Transferase</keyword>
<evidence type="ECO:0000259" key="8">
    <source>
        <dbReference type="Pfam" id="PF00590"/>
    </source>
</evidence>
<dbReference type="Pfam" id="PF00590">
    <property type="entry name" value="TP_methylase"/>
    <property type="match status" value="1"/>
</dbReference>
<dbReference type="PROSITE" id="PS00839">
    <property type="entry name" value="SUMT_1"/>
    <property type="match status" value="1"/>
</dbReference>
<evidence type="ECO:0000313" key="10">
    <source>
        <dbReference type="Proteomes" id="UP001318301"/>
    </source>
</evidence>
<protein>
    <recommendedName>
        <fullName evidence="2">uroporphyrinogen-III C-methyltransferase</fullName>
        <ecNumber evidence="2">2.1.1.107</ecNumber>
    </recommendedName>
</protein>
<evidence type="ECO:0000256" key="3">
    <source>
        <dbReference type="ARBA" id="ARBA00022603"/>
    </source>
</evidence>
<comment type="caution">
    <text evidence="9">The sequence shown here is derived from an EMBL/GenBank/DDBJ whole genome shotgun (WGS) entry which is preliminary data.</text>
</comment>
<dbReference type="Gene3D" id="3.30.950.10">
    <property type="entry name" value="Methyltransferase, Cobalt-precorrin-4 Transmethylase, Domain 2"/>
    <property type="match status" value="1"/>
</dbReference>
<dbReference type="GO" id="GO:0004851">
    <property type="term" value="F:uroporphyrin-III C-methyltransferase activity"/>
    <property type="evidence" value="ECO:0007669"/>
    <property type="project" value="UniProtKB-EC"/>
</dbReference>
<dbReference type="GO" id="GO:0032259">
    <property type="term" value="P:methylation"/>
    <property type="evidence" value="ECO:0007669"/>
    <property type="project" value="UniProtKB-KW"/>
</dbReference>
<dbReference type="NCBIfam" id="TIGR01469">
    <property type="entry name" value="cobA_cysG_Cterm"/>
    <property type="match status" value="1"/>
</dbReference>
<evidence type="ECO:0000256" key="6">
    <source>
        <dbReference type="ARBA" id="ARBA00023244"/>
    </source>
</evidence>
<accession>A0ABX0F0S9</accession>
<sequence length="253" mass="27336">MPTKRLFLVGAGPGDPELVTLKAVRILQEADVILYDALANPALLSYANKGCHVEFVGKIFGCHALSQQEINGRIIELSHQYSRIVRLKGGDPFVFGRAQEEIEAAESAGMEVDIIPGISSALAVPASQRIPLTCRGINESFWVTTGTTANGEISQDIFWAAQSSATVIILMAMSKLEAIMDIFQQCGKSKTPVAIIQNGTRPDEKMVIGTTRDIQFKVENAGISNPAIIIVGEVVKLHQPHLSSLIQTTVNQL</sequence>
<dbReference type="InterPro" id="IPR003043">
    <property type="entry name" value="Uropor_MeTrfase_CS"/>
</dbReference>
<comment type="similarity">
    <text evidence="1">Belongs to the precorrin methyltransferase family.</text>
</comment>
<evidence type="ECO:0000256" key="7">
    <source>
        <dbReference type="ARBA" id="ARBA00025705"/>
    </source>
</evidence>
<evidence type="ECO:0000313" key="9">
    <source>
        <dbReference type="EMBL" id="NGZ44639.1"/>
    </source>
</evidence>
<evidence type="ECO:0000256" key="2">
    <source>
        <dbReference type="ARBA" id="ARBA00012162"/>
    </source>
</evidence>
<evidence type="ECO:0000256" key="1">
    <source>
        <dbReference type="ARBA" id="ARBA00005879"/>
    </source>
</evidence>
<feature type="domain" description="Tetrapyrrole methylase" evidence="8">
    <location>
        <begin position="5"/>
        <end position="214"/>
    </location>
</feature>
<keyword evidence="10" id="KW-1185">Reference proteome</keyword>
<evidence type="ECO:0000256" key="5">
    <source>
        <dbReference type="ARBA" id="ARBA00022691"/>
    </source>
</evidence>
<dbReference type="InterPro" id="IPR014777">
    <property type="entry name" value="4pyrrole_Mease_sub1"/>
</dbReference>
<dbReference type="RefSeq" id="WP_166231274.1">
    <property type="nucleotide sequence ID" value="NZ_CBCSIJ010000007.1"/>
</dbReference>
<dbReference type="InterPro" id="IPR050161">
    <property type="entry name" value="Siro_Cobalamin_biosynth"/>
</dbReference>
<keyword evidence="5" id="KW-0949">S-adenosyl-L-methionine</keyword>